<evidence type="ECO:0000259" key="2">
    <source>
        <dbReference type="Pfam" id="PF00884"/>
    </source>
</evidence>
<dbReference type="PANTHER" id="PTHR42693:SF33">
    <property type="entry name" value="ARYLSULFATASE"/>
    <property type="match status" value="1"/>
</dbReference>
<dbReference type="PANTHER" id="PTHR42693">
    <property type="entry name" value="ARYLSULFATASE FAMILY MEMBER"/>
    <property type="match status" value="1"/>
</dbReference>
<gene>
    <name evidence="3" type="ORF">METZ01_LOCUS238996</name>
</gene>
<dbReference type="InterPro" id="IPR050738">
    <property type="entry name" value="Sulfatase"/>
</dbReference>
<protein>
    <recommendedName>
        <fullName evidence="2">Sulfatase N-terminal domain-containing protein</fullName>
    </recommendedName>
</protein>
<comment type="similarity">
    <text evidence="1">Belongs to the sulfatase family.</text>
</comment>
<dbReference type="GO" id="GO:0004065">
    <property type="term" value="F:arylsulfatase activity"/>
    <property type="evidence" value="ECO:0007669"/>
    <property type="project" value="TreeGrafter"/>
</dbReference>
<dbReference type="InterPro" id="IPR017850">
    <property type="entry name" value="Alkaline_phosphatase_core_sf"/>
</dbReference>
<dbReference type="Gene3D" id="3.40.720.10">
    <property type="entry name" value="Alkaline Phosphatase, subunit A"/>
    <property type="match status" value="1"/>
</dbReference>
<proteinExistence type="inferred from homology"/>
<reference evidence="3" key="1">
    <citation type="submission" date="2018-05" db="EMBL/GenBank/DDBJ databases">
        <authorList>
            <person name="Lanie J.A."/>
            <person name="Ng W.-L."/>
            <person name="Kazmierczak K.M."/>
            <person name="Andrzejewski T.M."/>
            <person name="Davidsen T.M."/>
            <person name="Wayne K.J."/>
            <person name="Tettelin H."/>
            <person name="Glass J.I."/>
            <person name="Rusch D."/>
            <person name="Podicherti R."/>
            <person name="Tsui H.-C.T."/>
            <person name="Winkler M.E."/>
        </authorList>
    </citation>
    <scope>NUCLEOTIDE SEQUENCE</scope>
</reference>
<feature type="non-terminal residue" evidence="3">
    <location>
        <position position="315"/>
    </location>
</feature>
<dbReference type="CDD" id="cd16022">
    <property type="entry name" value="sulfatase_like"/>
    <property type="match status" value="1"/>
</dbReference>
<dbReference type="InterPro" id="IPR000917">
    <property type="entry name" value="Sulfatase_N"/>
</dbReference>
<accession>A0A382HG35</accession>
<evidence type="ECO:0000256" key="1">
    <source>
        <dbReference type="ARBA" id="ARBA00008779"/>
    </source>
</evidence>
<dbReference type="EMBL" id="UINC01061019">
    <property type="protein sequence ID" value="SVB86142.1"/>
    <property type="molecule type" value="Genomic_DNA"/>
</dbReference>
<sequence>MKSNHPNILFLLPDQHRFDWLGCFSGPVNTPNIDMLAGEGMAFNQAYTPSPMCGPARACLASGRSYRNCGVKSNEFNYPLSIPTYYQTLREKGYFTAGVGKFDLHKDISPSNLHWGSDGSRSLNEWGFSAGIDCEGKIDGVNSFKFHGKPMGPYLSYLQQQGVLETHLSEHENRQAHSNAYTTALPDHAYCDNWVAERGLDLLDRAPTDRPWHMVVNFVGPHAPMDITETMRSKCNNMVIPQPHNPFMPAKENTGRARRNYAAMIENIDRLTGRFVEKVKNRGEYDNTVIVYASDHGDMLGDHGKWGKGTWRDPA</sequence>
<dbReference type="SUPFAM" id="SSF53649">
    <property type="entry name" value="Alkaline phosphatase-like"/>
    <property type="match status" value="1"/>
</dbReference>
<dbReference type="Pfam" id="PF00884">
    <property type="entry name" value="Sulfatase"/>
    <property type="match status" value="1"/>
</dbReference>
<dbReference type="AlphaFoldDB" id="A0A382HG35"/>
<name>A0A382HG35_9ZZZZ</name>
<evidence type="ECO:0000313" key="3">
    <source>
        <dbReference type="EMBL" id="SVB86142.1"/>
    </source>
</evidence>
<organism evidence="3">
    <name type="scientific">marine metagenome</name>
    <dbReference type="NCBI Taxonomy" id="408172"/>
    <lineage>
        <taxon>unclassified sequences</taxon>
        <taxon>metagenomes</taxon>
        <taxon>ecological metagenomes</taxon>
    </lineage>
</organism>
<feature type="domain" description="Sulfatase N-terminal" evidence="2">
    <location>
        <begin position="6"/>
        <end position="309"/>
    </location>
</feature>